<evidence type="ECO:0000313" key="2">
    <source>
        <dbReference type="Proteomes" id="UP000290106"/>
    </source>
</evidence>
<dbReference type="SUPFAM" id="SSF46785">
    <property type="entry name" value="Winged helix' DNA-binding domain"/>
    <property type="match status" value="1"/>
</dbReference>
<proteinExistence type="predicted"/>
<dbReference type="Gene3D" id="1.10.10.10">
    <property type="entry name" value="Winged helix-like DNA-binding domain superfamily/Winged helix DNA-binding domain"/>
    <property type="match status" value="1"/>
</dbReference>
<dbReference type="InterPro" id="IPR036390">
    <property type="entry name" value="WH_DNA-bd_sf"/>
</dbReference>
<dbReference type="Proteomes" id="UP000290106">
    <property type="component" value="Unassembled WGS sequence"/>
</dbReference>
<dbReference type="InterPro" id="IPR036388">
    <property type="entry name" value="WH-like_DNA-bd_sf"/>
</dbReference>
<sequence length="124" mass="14174">MNILWENEKPLIASEIADARPDLTINTVQAVLRKLLKYQLIEVADIVYSGTVLSRSYRPTITSEEFAVLEVTSDYLAFEKTLSKPLLVSALLDTEEDPVKARETIDELQKMLDEYKKTLEEQEP</sequence>
<dbReference type="AlphaFoldDB" id="A0A4Q1RLJ0"/>
<keyword evidence="2" id="KW-1185">Reference proteome</keyword>
<evidence type="ECO:0000313" key="1">
    <source>
        <dbReference type="EMBL" id="RXS76727.1"/>
    </source>
</evidence>
<protein>
    <submittedName>
        <fullName evidence="1">Penicillinase repressor</fullName>
    </submittedName>
</protein>
<dbReference type="OrthoDB" id="2003001at2"/>
<dbReference type="EMBL" id="SDKC01000001">
    <property type="protein sequence ID" value="RXS76727.1"/>
    <property type="molecule type" value="Genomic_DNA"/>
</dbReference>
<name>A0A4Q1RLJ0_9FIRM</name>
<accession>A0A4Q1RLJ0</accession>
<comment type="caution">
    <text evidence="1">The sequence shown here is derived from an EMBL/GenBank/DDBJ whole genome shotgun (WGS) entry which is preliminary data.</text>
</comment>
<reference evidence="1 2" key="1">
    <citation type="submission" date="2019-01" db="EMBL/GenBank/DDBJ databases">
        <title>Blautia sp. nov. KGMB01111 isolated human feces.</title>
        <authorList>
            <person name="Park J.-E."/>
            <person name="Kim J.-S."/>
            <person name="Park S.-H."/>
        </authorList>
    </citation>
    <scope>NUCLEOTIDE SEQUENCE [LARGE SCALE GENOMIC DNA]</scope>
    <source>
        <strain evidence="1 2">KGMB01111</strain>
    </source>
</reference>
<organism evidence="1 2">
    <name type="scientific">Blautia faecicola</name>
    <dbReference type="NCBI Taxonomy" id="2509240"/>
    <lineage>
        <taxon>Bacteria</taxon>
        <taxon>Bacillati</taxon>
        <taxon>Bacillota</taxon>
        <taxon>Clostridia</taxon>
        <taxon>Lachnospirales</taxon>
        <taxon>Lachnospiraceae</taxon>
        <taxon>Blautia</taxon>
    </lineage>
</organism>
<gene>
    <name evidence="1" type="ORF">ETP43_10065</name>
</gene>